<evidence type="ECO:0000313" key="1">
    <source>
        <dbReference type="EMBL" id="MDX8528048.1"/>
    </source>
</evidence>
<dbReference type="Pfam" id="PF14462">
    <property type="entry name" value="Prok-E2_E"/>
    <property type="match status" value="1"/>
</dbReference>
<reference evidence="1 2" key="1">
    <citation type="submission" date="2023-08" db="EMBL/GenBank/DDBJ databases">
        <title>Implementing the SeqCode for naming new Mesorhizobium species isolated from Vachellia karroo root nodules.</title>
        <authorList>
            <person name="Van Lill M."/>
        </authorList>
    </citation>
    <scope>NUCLEOTIDE SEQUENCE [LARGE SCALE GENOMIC DNA]</scope>
    <source>
        <strain evidence="1 2">MSK 1335</strain>
    </source>
</reference>
<comment type="caution">
    <text evidence="1">The sequence shown here is derived from an EMBL/GenBank/DDBJ whole genome shotgun (WGS) entry which is preliminary data.</text>
</comment>
<accession>A0ABU4ZRK7</accession>
<keyword evidence="2" id="KW-1185">Reference proteome</keyword>
<protein>
    <submittedName>
        <fullName evidence="1">E2/UBC family protein</fullName>
    </submittedName>
</protein>
<name>A0ABU4ZRK7_9HYPH</name>
<dbReference type="EMBL" id="JAVIJF010000022">
    <property type="protein sequence ID" value="MDX8528048.1"/>
    <property type="molecule type" value="Genomic_DNA"/>
</dbReference>
<evidence type="ECO:0000313" key="2">
    <source>
        <dbReference type="Proteomes" id="UP001276840"/>
    </source>
</evidence>
<dbReference type="InterPro" id="IPR025701">
    <property type="entry name" value="UBQ-conjugat_E2_E"/>
</dbReference>
<organism evidence="1 2">
    <name type="scientific">Mesorhizobium montanum</name>
    <dbReference type="NCBI Taxonomy" id="3072323"/>
    <lineage>
        <taxon>Bacteria</taxon>
        <taxon>Pseudomonadati</taxon>
        <taxon>Pseudomonadota</taxon>
        <taxon>Alphaproteobacteria</taxon>
        <taxon>Hyphomicrobiales</taxon>
        <taxon>Phyllobacteriaceae</taxon>
        <taxon>Mesorhizobium</taxon>
    </lineage>
</organism>
<dbReference type="RefSeq" id="WP_320235985.1">
    <property type="nucleotide sequence ID" value="NZ_JAVIJF010000022.1"/>
</dbReference>
<sequence>MSIIERHFEAFLGRYAGVTMEPQAGGTVVVSVPVVALPPGWNRTAVAVKFILPAGYPQAAPDCFWTEPALALEHGGAPQNTGQQAAPGIPPSWLWFSWHAATWQPNSDNMITYLNVIRRRLGEVR</sequence>
<dbReference type="Proteomes" id="UP001276840">
    <property type="component" value="Unassembled WGS sequence"/>
</dbReference>
<proteinExistence type="predicted"/>
<gene>
    <name evidence="1" type="ORF">RFM68_26570</name>
</gene>